<sequence>MALKNTVTLTENPFENAVIWEKRDPVKESKHRLRHTKNGDKIDTIAIGKDEDSDEYDYCILKAATKGSNPLPRILPSDREIRTHISSSSYNTFAKRHTGGPVYSVSARTVTRTPVSPTSSSCKHSDLSARIRTNANQGKQSVDEEDVQLFCCGRTVESLVDTATCMCCVKGSTEAHMRYEVDVYSSVFNISAMYTMLFPGKRLPSATHLATQDVGLSLLDVVTLITGGPPKIRSESPSKNLHDSYGYLGY</sequence>
<organism evidence="2 3">
    <name type="scientific">Nematostella vectensis</name>
    <name type="common">Starlet sea anemone</name>
    <dbReference type="NCBI Taxonomy" id="45351"/>
    <lineage>
        <taxon>Eukaryota</taxon>
        <taxon>Metazoa</taxon>
        <taxon>Cnidaria</taxon>
        <taxon>Anthozoa</taxon>
        <taxon>Hexacorallia</taxon>
        <taxon>Actiniaria</taxon>
        <taxon>Edwardsiidae</taxon>
        <taxon>Nematostella</taxon>
    </lineage>
</organism>
<dbReference type="Proteomes" id="UP000001593">
    <property type="component" value="Unassembled WGS sequence"/>
</dbReference>
<gene>
    <name evidence="2" type="ORF">NEMVEDRAFT_v1g238264</name>
</gene>
<dbReference type="STRING" id="45351.A7RHA5"/>
<evidence type="ECO:0000313" key="2">
    <source>
        <dbReference type="EMBL" id="EDO49192.1"/>
    </source>
</evidence>
<dbReference type="HOGENOM" id="CLU_1112449_0_0_1"/>
<reference evidence="2 3" key="1">
    <citation type="journal article" date="2007" name="Science">
        <title>Sea anemone genome reveals ancestral eumetazoan gene repertoire and genomic organization.</title>
        <authorList>
            <person name="Putnam N.H."/>
            <person name="Srivastava M."/>
            <person name="Hellsten U."/>
            <person name="Dirks B."/>
            <person name="Chapman J."/>
            <person name="Salamov A."/>
            <person name="Terry A."/>
            <person name="Shapiro H."/>
            <person name="Lindquist E."/>
            <person name="Kapitonov V.V."/>
            <person name="Jurka J."/>
            <person name="Genikhovich G."/>
            <person name="Grigoriev I.V."/>
            <person name="Lucas S.M."/>
            <person name="Steele R.E."/>
            <person name="Finnerty J.R."/>
            <person name="Technau U."/>
            <person name="Martindale M.Q."/>
            <person name="Rokhsar D.S."/>
        </authorList>
    </citation>
    <scope>NUCLEOTIDE SEQUENCE [LARGE SCALE GENOMIC DNA]</scope>
    <source>
        <strain evidence="3">CH2 X CH6</strain>
    </source>
</reference>
<protein>
    <submittedName>
        <fullName evidence="2">Uncharacterized protein</fullName>
    </submittedName>
</protein>
<keyword evidence="3" id="KW-1185">Reference proteome</keyword>
<feature type="region of interest" description="Disordered" evidence="1">
    <location>
        <begin position="108"/>
        <end position="128"/>
    </location>
</feature>
<dbReference type="OMA" id="FNISAMY"/>
<name>A7RHA5_NEMVE</name>
<feature type="compositionally biased region" description="Low complexity" evidence="1">
    <location>
        <begin position="108"/>
        <end position="121"/>
    </location>
</feature>
<proteinExistence type="predicted"/>
<dbReference type="InParanoid" id="A7RHA5"/>
<dbReference type="EMBL" id="DS469510">
    <property type="protein sequence ID" value="EDO49192.1"/>
    <property type="molecule type" value="Genomic_DNA"/>
</dbReference>
<evidence type="ECO:0000256" key="1">
    <source>
        <dbReference type="SAM" id="MobiDB-lite"/>
    </source>
</evidence>
<evidence type="ECO:0000313" key="3">
    <source>
        <dbReference type="Proteomes" id="UP000001593"/>
    </source>
</evidence>
<dbReference type="AlphaFoldDB" id="A7RHA5"/>
<accession>A7RHA5</accession>